<keyword evidence="7" id="KW-0812">Transmembrane</keyword>
<comment type="catalytic activity">
    <reaction evidence="1">
        <text>a 1,2-diacyl-sn-glycero-3-phosphocholine + H2O = a 1,2-diacyl-sn-glycero-3-phosphate + choline + H(+)</text>
        <dbReference type="Rhea" id="RHEA:14445"/>
        <dbReference type="ChEBI" id="CHEBI:15354"/>
        <dbReference type="ChEBI" id="CHEBI:15377"/>
        <dbReference type="ChEBI" id="CHEBI:15378"/>
        <dbReference type="ChEBI" id="CHEBI:57643"/>
        <dbReference type="ChEBI" id="CHEBI:58608"/>
        <dbReference type="EC" id="3.1.4.4"/>
    </reaction>
</comment>
<evidence type="ECO:0000256" key="2">
    <source>
        <dbReference type="ARBA" id="ARBA00008664"/>
    </source>
</evidence>
<dbReference type="Gene3D" id="3.30.870.10">
    <property type="entry name" value="Endonuclease Chain A"/>
    <property type="match status" value="2"/>
</dbReference>
<evidence type="ECO:0000256" key="7">
    <source>
        <dbReference type="SAM" id="Phobius"/>
    </source>
</evidence>
<evidence type="ECO:0000256" key="1">
    <source>
        <dbReference type="ARBA" id="ARBA00000798"/>
    </source>
</evidence>
<evidence type="ECO:0000313" key="9">
    <source>
        <dbReference type="EMBL" id="SFC00507.1"/>
    </source>
</evidence>
<gene>
    <name evidence="9" type="ORF">SAMN04488102_102169</name>
</gene>
<proteinExistence type="inferred from homology"/>
<dbReference type="InterPro" id="IPR025202">
    <property type="entry name" value="PLD-like_dom"/>
</dbReference>
<keyword evidence="6" id="KW-0443">Lipid metabolism</keyword>
<dbReference type="GO" id="GO:0016042">
    <property type="term" value="P:lipid catabolic process"/>
    <property type="evidence" value="ECO:0007669"/>
    <property type="project" value="UniProtKB-KW"/>
</dbReference>
<evidence type="ECO:0000259" key="8">
    <source>
        <dbReference type="Pfam" id="PF13091"/>
    </source>
</evidence>
<feature type="transmembrane region" description="Helical" evidence="7">
    <location>
        <begin position="12"/>
        <end position="35"/>
    </location>
</feature>
<dbReference type="CDD" id="cd09129">
    <property type="entry name" value="PLDc_unchar2_1"/>
    <property type="match status" value="1"/>
</dbReference>
<dbReference type="PANTHER" id="PTHR43856">
    <property type="entry name" value="CARDIOLIPIN HYDROLASE"/>
    <property type="match status" value="1"/>
</dbReference>
<dbReference type="CDD" id="cd09130">
    <property type="entry name" value="PLDc_unchar2_2"/>
    <property type="match status" value="1"/>
</dbReference>
<evidence type="ECO:0000256" key="3">
    <source>
        <dbReference type="ARBA" id="ARBA00012027"/>
    </source>
</evidence>
<keyword evidence="5" id="KW-0442">Lipid degradation</keyword>
<dbReference type="InterPro" id="IPR051406">
    <property type="entry name" value="PLD_domain"/>
</dbReference>
<evidence type="ECO:0000256" key="5">
    <source>
        <dbReference type="ARBA" id="ARBA00022963"/>
    </source>
</evidence>
<keyword evidence="7" id="KW-0472">Membrane</keyword>
<dbReference type="GO" id="GO:0016891">
    <property type="term" value="F:RNA endonuclease activity producing 5'-phosphomonoesters, hydrolytic mechanism"/>
    <property type="evidence" value="ECO:0007669"/>
    <property type="project" value="TreeGrafter"/>
</dbReference>
<dbReference type="PANTHER" id="PTHR43856:SF1">
    <property type="entry name" value="MITOCHONDRIAL CARDIOLIPIN HYDROLASE"/>
    <property type="match status" value="1"/>
</dbReference>
<dbReference type="OrthoDB" id="92272at2"/>
<keyword evidence="7" id="KW-1133">Transmembrane helix</keyword>
<keyword evidence="4" id="KW-0378">Hydrolase</keyword>
<dbReference type="AlphaFoldDB" id="A0A1I1FM52"/>
<evidence type="ECO:0000256" key="4">
    <source>
        <dbReference type="ARBA" id="ARBA00022801"/>
    </source>
</evidence>
<protein>
    <recommendedName>
        <fullName evidence="3">phospholipase D</fullName>
        <ecNumber evidence="3">3.1.4.4</ecNumber>
    </recommendedName>
</protein>
<keyword evidence="10" id="KW-1185">Reference proteome</keyword>
<dbReference type="SUPFAM" id="SSF56024">
    <property type="entry name" value="Phospholipase D/nuclease"/>
    <property type="match status" value="2"/>
</dbReference>
<accession>A0A1I1FM52</accession>
<organism evidence="9 10">
    <name type="scientific">Alkalibacterium subtropicum</name>
    <dbReference type="NCBI Taxonomy" id="753702"/>
    <lineage>
        <taxon>Bacteria</taxon>
        <taxon>Bacillati</taxon>
        <taxon>Bacillota</taxon>
        <taxon>Bacilli</taxon>
        <taxon>Lactobacillales</taxon>
        <taxon>Carnobacteriaceae</taxon>
        <taxon>Alkalibacterium</taxon>
    </lineage>
</organism>
<evidence type="ECO:0000256" key="6">
    <source>
        <dbReference type="ARBA" id="ARBA00023098"/>
    </source>
</evidence>
<evidence type="ECO:0000313" key="10">
    <source>
        <dbReference type="Proteomes" id="UP000199612"/>
    </source>
</evidence>
<dbReference type="RefSeq" id="WP_091528494.1">
    <property type="nucleotide sequence ID" value="NZ_FOLT01000002.1"/>
</dbReference>
<sequence>MPIKQSGPYKKKTVVSVLLILLFLVPMLVSLFHYFKPVPEGLSTEGKSHKTSDLEFLYDLTYQNEAGDVVHEQQIFDRVYRMIDEAEDFIVLDMFLFNDDYDHTDPDLDFPQLSTELSDALIEKKQTAPDVDIVFITDPINTFYGTYMPEHIAQMTDAGISMVFTDLDPLRDSNPVYSGFSRTYLDWFDRSGSSYLPNILRPQGPEVAVPSYTKLLHFKANHRKTLMTEREGLITSANPHDASAYHSNIAYVLKGDILKDLLASERAVAELSGFDTELFDSFEVRDLGSESGGVYNVQLLTEKKIKDSLLESISHADENDAIKIGMFYLSDRDIIYALIEADRRGVSIQMVLDINQDAFGNKKIGIPNRPVADELTKGDSAIAVRWYKSHGEQFHSKFYMHETETDVTMIGGSTNFTRRNLDDYNLETNVKITGTKDQPEIEDMLQYFDRIWNNEGGTYTVDYAEHAEATAWKDWLYHIQEFTGLSTF</sequence>
<name>A0A1I1FM52_9LACT</name>
<dbReference type="EMBL" id="FOLT01000002">
    <property type="protein sequence ID" value="SFC00507.1"/>
    <property type="molecule type" value="Genomic_DNA"/>
</dbReference>
<dbReference type="STRING" id="753702.SAMN04488102_102169"/>
<reference evidence="10" key="1">
    <citation type="submission" date="2016-10" db="EMBL/GenBank/DDBJ databases">
        <authorList>
            <person name="Varghese N."/>
            <person name="Submissions S."/>
        </authorList>
    </citation>
    <scope>NUCLEOTIDE SEQUENCE [LARGE SCALE GENOMIC DNA]</scope>
    <source>
        <strain evidence="10">DSM 23664</strain>
    </source>
</reference>
<dbReference type="Proteomes" id="UP000199612">
    <property type="component" value="Unassembled WGS sequence"/>
</dbReference>
<comment type="similarity">
    <text evidence="2">Belongs to the phospholipase D family.</text>
</comment>
<feature type="domain" description="Phospholipase D-like" evidence="8">
    <location>
        <begin position="310"/>
        <end position="452"/>
    </location>
</feature>
<dbReference type="Pfam" id="PF13091">
    <property type="entry name" value="PLDc_2"/>
    <property type="match status" value="1"/>
</dbReference>
<dbReference type="EC" id="3.1.4.4" evidence="3"/>
<dbReference type="GO" id="GO:0004630">
    <property type="term" value="F:phospholipase D activity"/>
    <property type="evidence" value="ECO:0007669"/>
    <property type="project" value="UniProtKB-EC"/>
</dbReference>